<keyword evidence="6 7" id="KW-0472">Membrane</keyword>
<reference evidence="9" key="1">
    <citation type="journal article" date="2020" name="bioRxiv">
        <title>A rank-normalized archaeal taxonomy based on genome phylogeny resolves widespread incomplete and uneven classifications.</title>
        <authorList>
            <person name="Rinke C."/>
            <person name="Chuvochina M."/>
            <person name="Mussig A.J."/>
            <person name="Chaumeil P.-A."/>
            <person name="Waite D.W."/>
            <person name="Whitman W.B."/>
            <person name="Parks D.H."/>
            <person name="Hugenholtz P."/>
        </authorList>
    </citation>
    <scope>NUCLEOTIDE SEQUENCE</scope>
    <source>
        <strain evidence="9">UBA8834</strain>
    </source>
</reference>
<sequence length="398" mass="44808">MKVKRKAGLITLAFLIAFITIANISIKSEDIKNWNNANYWSENPKSAYPIWFCYITDKTRTTELIGEGNIIYVHKFEDRPNDVIFYNASGAVVTIVRPDGRIIKLRLPKKEEISLNIYGKYSIVSQLNIPPQKAALKTATFLLFSSYKDLEVLKGKYIFKINGTNKTIRIVIKGNCYGIFGTDKYGRDMWVGFIAGTNNTILLTLLIGGSMLIFGIIIGIASAYNKLIDFILEVIASTPMLPFFMILVWLVSTQGIGYNVNISTIDFVLILTILSVGRFAKSIKSITLKERAMEYTKASISLGADENWIIRRHILKPVLEFSLRHVTFIIAKTISLVSILGFFGLSPGVNWGSYMIELMREGVLYGNYWWIVLTLVLMMGVLSLSLALISERLPESYG</sequence>
<dbReference type="PROSITE" id="PS50928">
    <property type="entry name" value="ABC_TM1"/>
    <property type="match status" value="1"/>
</dbReference>
<dbReference type="Pfam" id="PF00528">
    <property type="entry name" value="BPD_transp_1"/>
    <property type="match status" value="1"/>
</dbReference>
<feature type="transmembrane region" description="Helical" evidence="7">
    <location>
        <begin position="258"/>
        <end position="280"/>
    </location>
</feature>
<feature type="transmembrane region" description="Helical" evidence="7">
    <location>
        <begin position="368"/>
        <end position="389"/>
    </location>
</feature>
<protein>
    <submittedName>
        <fullName evidence="9">ABC transporter permease</fullName>
    </submittedName>
</protein>
<dbReference type="EMBL" id="DUJN01000002">
    <property type="protein sequence ID" value="HII60776.1"/>
    <property type="molecule type" value="Genomic_DNA"/>
</dbReference>
<evidence type="ECO:0000256" key="6">
    <source>
        <dbReference type="ARBA" id="ARBA00023136"/>
    </source>
</evidence>
<keyword evidence="4 7" id="KW-0812">Transmembrane</keyword>
<comment type="similarity">
    <text evidence="7">Belongs to the binding-protein-dependent transport system permease family.</text>
</comment>
<evidence type="ECO:0000256" key="1">
    <source>
        <dbReference type="ARBA" id="ARBA00004651"/>
    </source>
</evidence>
<feature type="transmembrane region" description="Helical" evidence="7">
    <location>
        <begin position="201"/>
        <end position="223"/>
    </location>
</feature>
<dbReference type="GO" id="GO:0005886">
    <property type="term" value="C:plasma membrane"/>
    <property type="evidence" value="ECO:0007669"/>
    <property type="project" value="UniProtKB-SubCell"/>
</dbReference>
<dbReference type="AlphaFoldDB" id="A0A832T3R2"/>
<organism evidence="9 10">
    <name type="scientific">Pyrococcus horikoshii</name>
    <dbReference type="NCBI Taxonomy" id="53953"/>
    <lineage>
        <taxon>Archaea</taxon>
        <taxon>Methanobacteriati</taxon>
        <taxon>Methanobacteriota</taxon>
        <taxon>Thermococci</taxon>
        <taxon>Thermococcales</taxon>
        <taxon>Thermococcaceae</taxon>
        <taxon>Pyrococcus</taxon>
    </lineage>
</organism>
<name>A0A832T3R2_PYRHR</name>
<accession>A0A832T3R2</accession>
<feature type="transmembrane region" description="Helical" evidence="7">
    <location>
        <begin position="326"/>
        <end position="348"/>
    </location>
</feature>
<evidence type="ECO:0000256" key="2">
    <source>
        <dbReference type="ARBA" id="ARBA00022448"/>
    </source>
</evidence>
<evidence type="ECO:0000313" key="10">
    <source>
        <dbReference type="Proteomes" id="UP000617544"/>
    </source>
</evidence>
<feature type="domain" description="ABC transmembrane type-1" evidence="8">
    <location>
        <begin position="197"/>
        <end position="390"/>
    </location>
</feature>
<dbReference type="PANTHER" id="PTHR43386:SF1">
    <property type="entry name" value="D,D-DIPEPTIDE TRANSPORT SYSTEM PERMEASE PROTEIN DDPC-RELATED"/>
    <property type="match status" value="1"/>
</dbReference>
<dbReference type="Gene3D" id="1.10.3720.10">
    <property type="entry name" value="MetI-like"/>
    <property type="match status" value="1"/>
</dbReference>
<dbReference type="GeneID" id="1442658"/>
<gene>
    <name evidence="9" type="ORF">HA331_03290</name>
</gene>
<dbReference type="Proteomes" id="UP000617544">
    <property type="component" value="Unassembled WGS sequence"/>
</dbReference>
<comment type="subcellular location">
    <subcellularLocation>
        <location evidence="1 7">Cell membrane</location>
        <topology evidence="1 7">Multi-pass membrane protein</topology>
    </subcellularLocation>
</comment>
<evidence type="ECO:0000256" key="3">
    <source>
        <dbReference type="ARBA" id="ARBA00022475"/>
    </source>
</evidence>
<evidence type="ECO:0000256" key="5">
    <source>
        <dbReference type="ARBA" id="ARBA00022989"/>
    </source>
</evidence>
<dbReference type="RefSeq" id="WP_010885876.1">
    <property type="nucleotide sequence ID" value="NZ_DUJN01000002.1"/>
</dbReference>
<dbReference type="GO" id="GO:0055085">
    <property type="term" value="P:transmembrane transport"/>
    <property type="evidence" value="ECO:0007669"/>
    <property type="project" value="InterPro"/>
</dbReference>
<dbReference type="CDD" id="cd06261">
    <property type="entry name" value="TM_PBP2"/>
    <property type="match status" value="1"/>
</dbReference>
<keyword evidence="3" id="KW-1003">Cell membrane</keyword>
<dbReference type="OMA" id="GFVKGMN"/>
<dbReference type="PANTHER" id="PTHR43386">
    <property type="entry name" value="OLIGOPEPTIDE TRANSPORT SYSTEM PERMEASE PROTEIN APPC"/>
    <property type="match status" value="1"/>
</dbReference>
<keyword evidence="5 7" id="KW-1133">Transmembrane helix</keyword>
<proteinExistence type="inferred from homology"/>
<feature type="transmembrane region" description="Helical" evidence="7">
    <location>
        <begin position="230"/>
        <end position="252"/>
    </location>
</feature>
<keyword evidence="2 7" id="KW-0813">Transport</keyword>
<evidence type="ECO:0000313" key="9">
    <source>
        <dbReference type="EMBL" id="HII60776.1"/>
    </source>
</evidence>
<dbReference type="InterPro" id="IPR035906">
    <property type="entry name" value="MetI-like_sf"/>
</dbReference>
<evidence type="ECO:0000256" key="4">
    <source>
        <dbReference type="ARBA" id="ARBA00022692"/>
    </source>
</evidence>
<dbReference type="InterPro" id="IPR000515">
    <property type="entry name" value="MetI-like"/>
</dbReference>
<evidence type="ECO:0000259" key="8">
    <source>
        <dbReference type="PROSITE" id="PS50928"/>
    </source>
</evidence>
<evidence type="ECO:0000256" key="7">
    <source>
        <dbReference type="RuleBase" id="RU363032"/>
    </source>
</evidence>
<dbReference type="SUPFAM" id="SSF161098">
    <property type="entry name" value="MetI-like"/>
    <property type="match status" value="1"/>
</dbReference>
<comment type="caution">
    <text evidence="9">The sequence shown here is derived from an EMBL/GenBank/DDBJ whole genome shotgun (WGS) entry which is preliminary data.</text>
</comment>
<dbReference type="InterPro" id="IPR050366">
    <property type="entry name" value="BP-dependent_transpt_permease"/>
</dbReference>